<name>A0ACC2AJQ3_DIPCM</name>
<keyword evidence="2" id="KW-1185">Reference proteome</keyword>
<evidence type="ECO:0000313" key="2">
    <source>
        <dbReference type="Proteomes" id="UP001162992"/>
    </source>
</evidence>
<comment type="caution">
    <text evidence="1">The sequence shown here is derived from an EMBL/GenBank/DDBJ whole genome shotgun (WGS) entry which is preliminary data.</text>
</comment>
<organism evidence="1 2">
    <name type="scientific">Diphasiastrum complanatum</name>
    <name type="common">Issler's clubmoss</name>
    <name type="synonym">Lycopodium complanatum</name>
    <dbReference type="NCBI Taxonomy" id="34168"/>
    <lineage>
        <taxon>Eukaryota</taxon>
        <taxon>Viridiplantae</taxon>
        <taxon>Streptophyta</taxon>
        <taxon>Embryophyta</taxon>
        <taxon>Tracheophyta</taxon>
        <taxon>Lycopodiopsida</taxon>
        <taxon>Lycopodiales</taxon>
        <taxon>Lycopodiaceae</taxon>
        <taxon>Lycopodioideae</taxon>
        <taxon>Diphasiastrum</taxon>
    </lineage>
</organism>
<dbReference type="EMBL" id="CM055112">
    <property type="protein sequence ID" value="KAJ7517701.1"/>
    <property type="molecule type" value="Genomic_DNA"/>
</dbReference>
<dbReference type="Proteomes" id="UP001162992">
    <property type="component" value="Chromosome 21"/>
</dbReference>
<sequence>MKICLDEELSKYGELESLNVCHNLADHMVGNVYAQFREEEQAAAALQALNGRVYAGRPISGDFSPLTDFREASCRQYEENTCNRGGFRWPMPFNENISCFIPKTLSDCQIPPQLFGHPESISSEIITQIHSQIPFMHFPTFTLDPRFVPYENANSTAASESAQCPGSTFDLRPRGAHYGPIGFNGSSFYVNHGELFNVPQINSQDLLDAKAFAASKSHSEAERRRHERINTHLATLRSLFPTTTKTDNASLLAEVVNRVKELKRQAATITKASLCCNDRRDLLTDLLRTLRCLTLRIVKAEMATVGGRIKNVILLTSRDGFSKDAQEMPSISCVQDALRAIIEGRLSGHFAAVGPVATLKKPRLCPLHVST</sequence>
<gene>
    <name evidence="1" type="ORF">O6H91_21G036000</name>
</gene>
<accession>A0ACC2AJQ3</accession>
<evidence type="ECO:0000313" key="1">
    <source>
        <dbReference type="EMBL" id="KAJ7517701.1"/>
    </source>
</evidence>
<proteinExistence type="predicted"/>
<reference evidence="2" key="1">
    <citation type="journal article" date="2024" name="Proc. Natl. Acad. Sci. U.S.A.">
        <title>Extraordinary preservation of gene collinearity over three hundred million years revealed in homosporous lycophytes.</title>
        <authorList>
            <person name="Li C."/>
            <person name="Wickell D."/>
            <person name="Kuo L.Y."/>
            <person name="Chen X."/>
            <person name="Nie B."/>
            <person name="Liao X."/>
            <person name="Peng D."/>
            <person name="Ji J."/>
            <person name="Jenkins J."/>
            <person name="Williams M."/>
            <person name="Shu S."/>
            <person name="Plott C."/>
            <person name="Barry K."/>
            <person name="Rajasekar S."/>
            <person name="Grimwood J."/>
            <person name="Han X."/>
            <person name="Sun S."/>
            <person name="Hou Z."/>
            <person name="He W."/>
            <person name="Dai G."/>
            <person name="Sun C."/>
            <person name="Schmutz J."/>
            <person name="Leebens-Mack J.H."/>
            <person name="Li F.W."/>
            <person name="Wang L."/>
        </authorList>
    </citation>
    <scope>NUCLEOTIDE SEQUENCE [LARGE SCALE GENOMIC DNA]</scope>
    <source>
        <strain evidence="2">cv. PW_Plant_1</strain>
    </source>
</reference>
<protein>
    <submittedName>
        <fullName evidence="1">Uncharacterized protein</fullName>
    </submittedName>
</protein>